<accession>A0A0L1JPG3</accession>
<protein>
    <recommendedName>
        <fullName evidence="3">DUF2161 domain-containing phosphodiesterase</fullName>
    </recommendedName>
</protein>
<comment type="caution">
    <text evidence="1">The sequence shown here is derived from an EMBL/GenBank/DDBJ whole genome shotgun (WGS) entry which is preliminary data.</text>
</comment>
<reference evidence="1 2" key="1">
    <citation type="journal article" date="2015" name="Int. J. Syst. Evol. Microbiol.">
        <title>Aestuariivita atlantica sp. nov., isolated from deep sea sediment of the Atlantic Ocean.</title>
        <authorList>
            <person name="Li G."/>
            <person name="Lai Q."/>
            <person name="Du Y."/>
            <person name="Liu X."/>
            <person name="Sun F."/>
            <person name="Shao Z."/>
        </authorList>
    </citation>
    <scope>NUCLEOTIDE SEQUENCE [LARGE SCALE GENOMIC DNA]</scope>
    <source>
        <strain evidence="1 2">22II-S11-z3</strain>
    </source>
</reference>
<gene>
    <name evidence="1" type="ORF">ATO11_10660</name>
</gene>
<organism evidence="1 2">
    <name type="scientific">Pseudaestuariivita atlantica</name>
    <dbReference type="NCBI Taxonomy" id="1317121"/>
    <lineage>
        <taxon>Bacteria</taxon>
        <taxon>Pseudomonadati</taxon>
        <taxon>Pseudomonadota</taxon>
        <taxon>Alphaproteobacteria</taxon>
        <taxon>Rhodobacterales</taxon>
        <taxon>Paracoccaceae</taxon>
        <taxon>Pseudaestuariivita</taxon>
    </lineage>
</organism>
<dbReference type="Pfam" id="PF09929">
    <property type="entry name" value="DUF2161"/>
    <property type="match status" value="1"/>
</dbReference>
<dbReference type="OrthoDB" id="9795163at2"/>
<keyword evidence="2" id="KW-1185">Reference proteome</keyword>
<dbReference type="PATRIC" id="fig|1317121.7.peg.2807"/>
<evidence type="ECO:0000313" key="1">
    <source>
        <dbReference type="EMBL" id="KNG93654.1"/>
    </source>
</evidence>
<evidence type="ECO:0000313" key="2">
    <source>
        <dbReference type="Proteomes" id="UP000036938"/>
    </source>
</evidence>
<dbReference type="AlphaFoldDB" id="A0A0L1JPG3"/>
<dbReference type="Proteomes" id="UP000036938">
    <property type="component" value="Unassembled WGS sequence"/>
</dbReference>
<evidence type="ECO:0008006" key="3">
    <source>
        <dbReference type="Google" id="ProtNLM"/>
    </source>
</evidence>
<sequence length="221" mass="24157">MAQTRETELYPPIKAYLTARGFDVKGEIGAADVVACRNDETLIVELKLGFSLTLLHQAVARQRITDLVYVAVPRWKGKAGWRAFKANVGLAKRLALGVLSVAPDGSVQCHADPTTFTPRKSRPRKTALLQEFDRRRGDPTTGGSDRNGLVTAYRQEAWRCARYLSVHGATKGAVVAKGAEVPRATRMMADNHYGWFARVSPGVYDLTETGAAALQTDRAAE</sequence>
<dbReference type="EMBL" id="AQQZ01000004">
    <property type="protein sequence ID" value="KNG93654.1"/>
    <property type="molecule type" value="Genomic_DNA"/>
</dbReference>
<name>A0A0L1JPG3_9RHOB</name>
<dbReference type="STRING" id="1317121.ATO11_10660"/>
<dbReference type="RefSeq" id="WP_050530851.1">
    <property type="nucleotide sequence ID" value="NZ_AQQZ01000004.1"/>
</dbReference>
<proteinExistence type="predicted"/>
<dbReference type="InterPro" id="IPR018679">
    <property type="entry name" value="DUF2161"/>
</dbReference>